<comment type="pathway">
    <text evidence="1">Metabolic intermediate biosynthesis; chorismate biosynthesis; chorismate from D-erythrose 4-phosphate and phosphoenolpyruvate: step 4/7.</text>
</comment>
<dbReference type="PANTHER" id="PTHR21089:SF1">
    <property type="entry name" value="BIFUNCTIONAL 3-DEHYDROQUINATE DEHYDRATASE_SHIKIMATE DEHYDROGENASE, CHLOROPLASTIC"/>
    <property type="match status" value="1"/>
</dbReference>
<keyword evidence="3" id="KW-0057">Aromatic amino acid biosynthesis</keyword>
<keyword evidence="3" id="KW-0028">Amino-acid biosynthesis</keyword>
<evidence type="ECO:0000256" key="1">
    <source>
        <dbReference type="ARBA" id="ARBA00004871"/>
    </source>
</evidence>
<dbReference type="CDD" id="cd01065">
    <property type="entry name" value="NAD_bind_Shikimate_DH"/>
    <property type="match status" value="1"/>
</dbReference>
<protein>
    <submittedName>
        <fullName evidence="5">Shikimate dehydrogenase</fullName>
    </submittedName>
</protein>
<dbReference type="InterPro" id="IPR013708">
    <property type="entry name" value="Shikimate_DH-bd_N"/>
</dbReference>
<dbReference type="GO" id="GO:0019632">
    <property type="term" value="P:shikimate metabolic process"/>
    <property type="evidence" value="ECO:0007669"/>
    <property type="project" value="TreeGrafter"/>
</dbReference>
<dbReference type="InterPro" id="IPR046346">
    <property type="entry name" value="Aminoacid_DH-like_N_sf"/>
</dbReference>
<evidence type="ECO:0000256" key="2">
    <source>
        <dbReference type="ARBA" id="ARBA00023002"/>
    </source>
</evidence>
<evidence type="ECO:0000313" key="5">
    <source>
        <dbReference type="EMBL" id="SFO32151.1"/>
    </source>
</evidence>
<dbReference type="InterPro" id="IPR036291">
    <property type="entry name" value="NAD(P)-bd_dom_sf"/>
</dbReference>
<evidence type="ECO:0000259" key="4">
    <source>
        <dbReference type="Pfam" id="PF08501"/>
    </source>
</evidence>
<dbReference type="Gene3D" id="3.40.50.10860">
    <property type="entry name" value="Leucine Dehydrogenase, chain A, domain 1"/>
    <property type="match status" value="1"/>
</dbReference>
<proteinExistence type="predicted"/>
<dbReference type="GO" id="GO:0050661">
    <property type="term" value="F:NADP binding"/>
    <property type="evidence" value="ECO:0007669"/>
    <property type="project" value="TreeGrafter"/>
</dbReference>
<accession>A0A1I5G9M1</accession>
<dbReference type="GO" id="GO:0009423">
    <property type="term" value="P:chorismate biosynthetic process"/>
    <property type="evidence" value="ECO:0007669"/>
    <property type="project" value="TreeGrafter"/>
</dbReference>
<reference evidence="6" key="1">
    <citation type="submission" date="2016-10" db="EMBL/GenBank/DDBJ databases">
        <authorList>
            <person name="Varghese N."/>
            <person name="Submissions S."/>
        </authorList>
    </citation>
    <scope>NUCLEOTIDE SEQUENCE [LARGE SCALE GENOMIC DNA]</scope>
    <source>
        <strain evidence="6">DSM 15282</strain>
    </source>
</reference>
<keyword evidence="6" id="KW-1185">Reference proteome</keyword>
<name>A0A1I5G9M1_9BACT</name>
<evidence type="ECO:0000313" key="6">
    <source>
        <dbReference type="Proteomes" id="UP000199564"/>
    </source>
</evidence>
<gene>
    <name evidence="5" type="ORF">SAMN04488519_105251</name>
</gene>
<dbReference type="Pfam" id="PF08501">
    <property type="entry name" value="Shikimate_dh_N"/>
    <property type="match status" value="1"/>
</dbReference>
<feature type="domain" description="Shikimate dehydrogenase substrate binding N-terminal" evidence="4">
    <location>
        <begin position="6"/>
        <end position="88"/>
    </location>
</feature>
<dbReference type="EMBL" id="FOVW01000005">
    <property type="protein sequence ID" value="SFO32151.1"/>
    <property type="molecule type" value="Genomic_DNA"/>
</dbReference>
<dbReference type="RefSeq" id="WP_091653526.1">
    <property type="nucleotide sequence ID" value="NZ_FOVW01000005.1"/>
</dbReference>
<organism evidence="5 6">
    <name type="scientific">Algoriphagus ornithinivorans</name>
    <dbReference type="NCBI Taxonomy" id="226506"/>
    <lineage>
        <taxon>Bacteria</taxon>
        <taxon>Pseudomonadati</taxon>
        <taxon>Bacteroidota</taxon>
        <taxon>Cytophagia</taxon>
        <taxon>Cytophagales</taxon>
        <taxon>Cyclobacteriaceae</taxon>
        <taxon>Algoriphagus</taxon>
    </lineage>
</organism>
<sequence>MRKFGLIGYPLGHSFSKKYFTEKFEKEQITDCHFDLYDIPEITDFSKVLKENPELEGMSVTIPYKQQVIPWMDALDPACEKIGAVNCIKIEPGKLTGYNTDYFGFKGSLEKWLGPKRPKALVLGTGGASKAIKQALKDLEIDFLSVSRNPADQQISYQDLEVNPSYMADHHLLINCTPLGTYPKTEGFPPIPLSQLTSEHWVFDLVYNPSETTLMKACLSKGGKAKNGLEMLELQAEAAWKIWNEKP</sequence>
<dbReference type="GO" id="GO:0009073">
    <property type="term" value="P:aromatic amino acid family biosynthetic process"/>
    <property type="evidence" value="ECO:0007669"/>
    <property type="project" value="UniProtKB-KW"/>
</dbReference>
<dbReference type="STRING" id="226506.SAMN04488519_105251"/>
<dbReference type="GO" id="GO:0004764">
    <property type="term" value="F:shikimate 3-dehydrogenase (NADP+) activity"/>
    <property type="evidence" value="ECO:0007669"/>
    <property type="project" value="InterPro"/>
</dbReference>
<dbReference type="Proteomes" id="UP000199564">
    <property type="component" value="Unassembled WGS sequence"/>
</dbReference>
<dbReference type="PANTHER" id="PTHR21089">
    <property type="entry name" value="SHIKIMATE DEHYDROGENASE"/>
    <property type="match status" value="1"/>
</dbReference>
<dbReference type="Gene3D" id="3.40.50.720">
    <property type="entry name" value="NAD(P)-binding Rossmann-like Domain"/>
    <property type="match status" value="1"/>
</dbReference>
<dbReference type="SUPFAM" id="SSF51735">
    <property type="entry name" value="NAD(P)-binding Rossmann-fold domains"/>
    <property type="match status" value="1"/>
</dbReference>
<dbReference type="GO" id="GO:0005829">
    <property type="term" value="C:cytosol"/>
    <property type="evidence" value="ECO:0007669"/>
    <property type="project" value="TreeGrafter"/>
</dbReference>
<dbReference type="InterPro" id="IPR022893">
    <property type="entry name" value="Shikimate_DH_fam"/>
</dbReference>
<dbReference type="AlphaFoldDB" id="A0A1I5G9M1"/>
<keyword evidence="2" id="KW-0560">Oxidoreductase</keyword>
<evidence type="ECO:0000256" key="3">
    <source>
        <dbReference type="ARBA" id="ARBA00023141"/>
    </source>
</evidence>
<dbReference type="SUPFAM" id="SSF53223">
    <property type="entry name" value="Aminoacid dehydrogenase-like, N-terminal domain"/>
    <property type="match status" value="1"/>
</dbReference>